<feature type="compositionally biased region" description="Acidic residues" evidence="1">
    <location>
        <begin position="336"/>
        <end position="349"/>
    </location>
</feature>
<evidence type="ECO:0000256" key="2">
    <source>
        <dbReference type="SAM" id="SignalP"/>
    </source>
</evidence>
<evidence type="ECO:0000313" key="4">
    <source>
        <dbReference type="Proteomes" id="UP000321456"/>
    </source>
</evidence>
<keyword evidence="4" id="KW-1185">Reference proteome</keyword>
<comment type="caution">
    <text evidence="3">The sequence shown here is derived from an EMBL/GenBank/DDBJ whole genome shotgun (WGS) entry which is preliminary data.</text>
</comment>
<evidence type="ECO:0000313" key="3">
    <source>
        <dbReference type="EMBL" id="TXN37689.1"/>
    </source>
</evidence>
<dbReference type="EMBL" id="VRUR01000001">
    <property type="protein sequence ID" value="TXN37689.1"/>
    <property type="molecule type" value="Genomic_DNA"/>
</dbReference>
<feature type="region of interest" description="Disordered" evidence="1">
    <location>
        <begin position="261"/>
        <end position="377"/>
    </location>
</feature>
<reference evidence="3 4" key="1">
    <citation type="submission" date="2019-08" db="EMBL/GenBank/DDBJ databases">
        <title>Professor.</title>
        <authorList>
            <person name="Park J.S."/>
        </authorList>
    </citation>
    <scope>NUCLEOTIDE SEQUENCE [LARGE SCALE GENOMIC DNA]</scope>
    <source>
        <strain evidence="3 4">176CP5-101</strain>
    </source>
</reference>
<dbReference type="Proteomes" id="UP000321456">
    <property type="component" value="Unassembled WGS sequence"/>
</dbReference>
<feature type="compositionally biased region" description="Basic and acidic residues" evidence="1">
    <location>
        <begin position="364"/>
        <end position="377"/>
    </location>
</feature>
<feature type="chain" id="PRO_5023044085" evidence="2">
    <location>
        <begin position="25"/>
        <end position="536"/>
    </location>
</feature>
<feature type="compositionally biased region" description="Polar residues" evidence="1">
    <location>
        <begin position="353"/>
        <end position="362"/>
    </location>
</feature>
<dbReference type="InterPro" id="IPR028974">
    <property type="entry name" value="TSP_type-3_rpt"/>
</dbReference>
<name>A0A5C8V942_9FLAO</name>
<organism evidence="3 4">
    <name type="scientific">Flagellimonas hymeniacidonis</name>
    <dbReference type="NCBI Taxonomy" id="2603628"/>
    <lineage>
        <taxon>Bacteria</taxon>
        <taxon>Pseudomonadati</taxon>
        <taxon>Bacteroidota</taxon>
        <taxon>Flavobacteriia</taxon>
        <taxon>Flavobacteriales</taxon>
        <taxon>Flavobacteriaceae</taxon>
        <taxon>Flagellimonas</taxon>
    </lineage>
</organism>
<accession>A0A5C8V942</accession>
<feature type="compositionally biased region" description="Acidic residues" evidence="1">
    <location>
        <begin position="277"/>
        <end position="291"/>
    </location>
</feature>
<gene>
    <name evidence="3" type="ORF">FVB32_05215</name>
</gene>
<evidence type="ECO:0000256" key="1">
    <source>
        <dbReference type="SAM" id="MobiDB-lite"/>
    </source>
</evidence>
<dbReference type="RefSeq" id="WP_147741852.1">
    <property type="nucleotide sequence ID" value="NZ_VRUR01000001.1"/>
</dbReference>
<sequence length="536" mass="59725">MKISKTRLFVLAIFALIFTLPVNSQNNRPPTRVEMVESIHDAFRDVVKNAIGPNKSNEPCVAHLKDIIANDKGTLHALRTNLLISVKDVQRSLIFDSEVSGVELGPFKDYTDKAIFAFHNTSNFDAFVEYFTDKSANRIDDSTKNELKDYYNNYLTNNEVDWFVESRQKYTSDYLCNRSYHFEANIKEWNYPKALWDIKISAEISCDCVSDNDRFVDEAKYEYRATAKGSFTGKVMTMEKPENPALKILSLNCCSQKKDEENSRLQQDISSTSNETDRDDDGINDVDDDCPDYPGPPKWKGCPEPDTDGDGLLDSDDECPKVPGIPELRGCPQPDADGDGIPDHWEEEVPNTKVGSSNTVNEPDTGRDGVKNKNDPWFETEKNDIDFDYSWGQEAFSITIGGGPTIGDEADFFGFSYSAEMNYARRVSNRLRLLGGVGYTRYTGKETDFGFETEGESFIPITAKANYKLSDAFGAEAGLGYAISTGGGEGGITYSVGPFWRPLEAVLIALNYVNISFGEGSLGALMLSGRFSLSKK</sequence>
<dbReference type="GO" id="GO:0005509">
    <property type="term" value="F:calcium ion binding"/>
    <property type="evidence" value="ECO:0007669"/>
    <property type="project" value="InterPro"/>
</dbReference>
<keyword evidence="2" id="KW-0732">Signal</keyword>
<dbReference type="AlphaFoldDB" id="A0A5C8V942"/>
<feature type="signal peptide" evidence="2">
    <location>
        <begin position="1"/>
        <end position="24"/>
    </location>
</feature>
<dbReference type="Gene3D" id="4.10.1080.10">
    <property type="entry name" value="TSP type-3 repeat"/>
    <property type="match status" value="1"/>
</dbReference>
<protein>
    <submittedName>
        <fullName evidence="3">Autotransporter outer membrane beta-barrel domain-containing protein</fullName>
    </submittedName>
</protein>
<feature type="compositionally biased region" description="Acidic residues" evidence="1">
    <location>
        <begin position="305"/>
        <end position="317"/>
    </location>
</feature>
<feature type="compositionally biased region" description="Polar residues" evidence="1">
    <location>
        <begin position="264"/>
        <end position="274"/>
    </location>
</feature>
<proteinExistence type="predicted"/>